<reference evidence="2 3" key="1">
    <citation type="submission" date="2019-03" db="EMBL/GenBank/DDBJ databases">
        <title>Genomic Encyclopedia of Type Strains, Phase IV (KMG-IV): sequencing the most valuable type-strain genomes for metagenomic binning, comparative biology and taxonomic classification.</title>
        <authorList>
            <person name="Goeker M."/>
        </authorList>
    </citation>
    <scope>NUCLEOTIDE SEQUENCE [LARGE SCALE GENOMIC DNA]</scope>
    <source>
        <strain evidence="2 3">DSM 2286</strain>
    </source>
</reference>
<feature type="transmembrane region" description="Helical" evidence="1">
    <location>
        <begin position="130"/>
        <end position="148"/>
    </location>
</feature>
<feature type="transmembrane region" description="Helical" evidence="1">
    <location>
        <begin position="160"/>
        <end position="182"/>
    </location>
</feature>
<evidence type="ECO:0000313" key="3">
    <source>
        <dbReference type="Proteomes" id="UP000295169"/>
    </source>
</evidence>
<feature type="transmembrane region" description="Helical" evidence="1">
    <location>
        <begin position="60"/>
        <end position="80"/>
    </location>
</feature>
<dbReference type="Proteomes" id="UP000295169">
    <property type="component" value="Unassembled WGS sequence"/>
</dbReference>
<dbReference type="AlphaFoldDB" id="A0A4R1PN54"/>
<feature type="transmembrane region" description="Helical" evidence="1">
    <location>
        <begin position="194"/>
        <end position="212"/>
    </location>
</feature>
<feature type="transmembrane region" description="Helical" evidence="1">
    <location>
        <begin position="89"/>
        <end position="110"/>
    </location>
</feature>
<name>A0A4R1PN54_9GAMM</name>
<feature type="transmembrane region" description="Helical" evidence="1">
    <location>
        <begin position="311"/>
        <end position="328"/>
    </location>
</feature>
<feature type="transmembrane region" description="Helical" evidence="1">
    <location>
        <begin position="334"/>
        <end position="359"/>
    </location>
</feature>
<feature type="transmembrane region" description="Helical" evidence="1">
    <location>
        <begin position="476"/>
        <end position="495"/>
    </location>
</feature>
<proteinExistence type="predicted"/>
<feature type="transmembrane region" description="Helical" evidence="1">
    <location>
        <begin position="419"/>
        <end position="446"/>
    </location>
</feature>
<feature type="transmembrane region" description="Helical" evidence="1">
    <location>
        <begin position="6"/>
        <end position="23"/>
    </location>
</feature>
<evidence type="ECO:0000256" key="1">
    <source>
        <dbReference type="SAM" id="Phobius"/>
    </source>
</evidence>
<feature type="transmembrane region" description="Helical" evidence="1">
    <location>
        <begin position="35"/>
        <end position="54"/>
    </location>
</feature>
<keyword evidence="1" id="KW-0472">Membrane</keyword>
<feature type="transmembrane region" description="Helical" evidence="1">
    <location>
        <begin position="532"/>
        <end position="551"/>
    </location>
</feature>
<protein>
    <submittedName>
        <fullName evidence="2">Uncharacterized protein</fullName>
    </submittedName>
</protein>
<evidence type="ECO:0000313" key="2">
    <source>
        <dbReference type="EMBL" id="TCL29446.1"/>
    </source>
</evidence>
<feature type="transmembrane region" description="Helical" evidence="1">
    <location>
        <begin position="502"/>
        <end position="520"/>
    </location>
</feature>
<gene>
    <name evidence="2" type="ORF">EV691_11850</name>
</gene>
<feature type="transmembrane region" description="Helical" evidence="1">
    <location>
        <begin position="558"/>
        <end position="581"/>
    </location>
</feature>
<comment type="caution">
    <text evidence="2">The sequence shown here is derived from an EMBL/GenBank/DDBJ whole genome shotgun (WGS) entry which is preliminary data.</text>
</comment>
<organism evidence="2 3">
    <name type="scientific">Azotobacter chroococcum</name>
    <dbReference type="NCBI Taxonomy" id="353"/>
    <lineage>
        <taxon>Bacteria</taxon>
        <taxon>Pseudomonadati</taxon>
        <taxon>Pseudomonadota</taxon>
        <taxon>Gammaproteobacteria</taxon>
        <taxon>Pseudomonadales</taxon>
        <taxon>Pseudomonadaceae</taxon>
        <taxon>Azotobacter</taxon>
    </lineage>
</organism>
<keyword evidence="1" id="KW-0812">Transmembrane</keyword>
<keyword evidence="1" id="KW-1133">Transmembrane helix</keyword>
<sequence>MPVFIFALFFGFLLISIGIKRLGEDERFSSELSNQLIWWSLPSFAAILSMVLGGVLDERIFVISAIGILFVLFISVFCWSKGINISPHVLGLSALAVILAGIIPIELAVVLGRLPLGLFSSLDLAKYIEAAYFFVGLGVVALAFYTARYPEKISEAFPKLALLGQIGLPTLFFVLYPAGLLQPDGVVTRYETTIWLKVLVFGIVVWGMLDVISRYRKYSSLTTDISKCLSPVAFFALLVGLKIGNTLAPSISPDDYHFGEGLLGWWSYKQGVVPYVGYMPAHGLIDDDLTQFLSSIFYHDSAGVIPEVGRLSYAFLAFAAFLSIYLFSGSLGLAFASIFFVGGRLAWLFLTPFICFWFSQRLRRSSSGWLSAWLLTFPFVILGVPPQGLLLVVASGVMAAWFGWRFLRNSEERDWKRVGAALGVVVILGVATPLGSMFFGALRYVLENGPLNQVSYGVPWSLSWGGGVRSGFAFEAIRMSWVLIPVACLTFIYTSHRSWSKVFPALVVLLFIFLLIPYSMGRVDPGDISRPGITAAFGWAVLLPVAAWWLIRVQARVVLVLFFVCMTAALNVTPLSLSSFFSAMSAKVSTGPLVDGGTAGLSNIGKAYVQSEHWERLNKLSLLLRKKLADEESYLDLTSRNAQYFYLNRKPMMVVTAPYNMVPPLQQKREVERLSKELPRLVLLEGDNIIHDGGGLALRNPYLYRFVLDNYAPSFEGGFIFGASISQENSLRRSEVSVGVKDLTDVNWDSGVHRLEPAVIIDDPSLVEVIVAGDRVRIGGDEIRRVAKVWREGNAIWLDGDVIDPAKGGYPNNFELMLSQEAMAEYHISLFERAVGQKEFNKIPVSWGRSSNSLKEKMEPIVELSIASTSQLTYENGIYKVLGSDPSLSFDMSGFTVSGRSAGLLKLDFACVNRNAEPRIQIFWWGDNHEGPFEAASVRFTADDGALIVPMDASPRWVMMERIKGIRIDLDNPSACGAIKVNDAGLFQRIF</sequence>
<accession>A0A4R1PN54</accession>
<dbReference type="EMBL" id="SMMU01000018">
    <property type="protein sequence ID" value="TCL29446.1"/>
    <property type="molecule type" value="Genomic_DNA"/>
</dbReference>